<dbReference type="GO" id="GO:0031262">
    <property type="term" value="C:Ndc80 complex"/>
    <property type="evidence" value="ECO:0007669"/>
    <property type="project" value="InterPro"/>
</dbReference>
<keyword evidence="6 10" id="KW-0175">Coiled coil</keyword>
<comment type="similarity">
    <text evidence="1 9">Belongs to the SPC25 family.</text>
</comment>
<keyword evidence="4 9" id="KW-0498">Mitosis</keyword>
<organism evidence="12 13">
    <name type="scientific">Jimgerdemannia flammicorona</name>
    <dbReference type="NCBI Taxonomy" id="994334"/>
    <lineage>
        <taxon>Eukaryota</taxon>
        <taxon>Fungi</taxon>
        <taxon>Fungi incertae sedis</taxon>
        <taxon>Mucoromycota</taxon>
        <taxon>Mucoromycotina</taxon>
        <taxon>Endogonomycetes</taxon>
        <taxon>Endogonales</taxon>
        <taxon>Endogonaceae</taxon>
        <taxon>Jimgerdemannia</taxon>
    </lineage>
</organism>
<comment type="subunit">
    <text evidence="9">Component of the NDC80 complex.</text>
</comment>
<name>A0A433D204_9FUNG</name>
<dbReference type="InterPro" id="IPR013255">
    <property type="entry name" value="Spc25_C"/>
</dbReference>
<comment type="caution">
    <text evidence="12">The sequence shown here is derived from an EMBL/GenBank/DDBJ whole genome shotgun (WGS) entry which is preliminary data.</text>
</comment>
<dbReference type="InterPro" id="IPR045143">
    <property type="entry name" value="Spc25"/>
</dbReference>
<evidence type="ECO:0000259" key="11">
    <source>
        <dbReference type="Pfam" id="PF08234"/>
    </source>
</evidence>
<feature type="coiled-coil region" evidence="10">
    <location>
        <begin position="1"/>
        <end position="63"/>
    </location>
</feature>
<dbReference type="GO" id="GO:0051301">
    <property type="term" value="P:cell division"/>
    <property type="evidence" value="ECO:0007669"/>
    <property type="project" value="UniProtKB-UniRule"/>
</dbReference>
<dbReference type="GO" id="GO:0005634">
    <property type="term" value="C:nucleus"/>
    <property type="evidence" value="ECO:0007669"/>
    <property type="project" value="UniProtKB-SubCell"/>
</dbReference>
<comment type="function">
    <text evidence="9">Acts as a component of the essential kinetochore-associated NDC80 complex, which is required for chromosome segregation and spindle checkpoint activity.</text>
</comment>
<keyword evidence="2 9" id="KW-0158">Chromosome</keyword>
<dbReference type="Proteomes" id="UP000268093">
    <property type="component" value="Unassembled WGS sequence"/>
</dbReference>
<proteinExistence type="inferred from homology"/>
<evidence type="ECO:0000256" key="4">
    <source>
        <dbReference type="ARBA" id="ARBA00022776"/>
    </source>
</evidence>
<feature type="domain" description="Chromosome segregation protein Spc25 C-terminal" evidence="11">
    <location>
        <begin position="83"/>
        <end position="116"/>
    </location>
</feature>
<dbReference type="PANTHER" id="PTHR14281">
    <property type="entry name" value="KINETOCHORE PROTEIN SPC25-RELATED"/>
    <property type="match status" value="1"/>
</dbReference>
<evidence type="ECO:0000256" key="7">
    <source>
        <dbReference type="ARBA" id="ARBA00023306"/>
    </source>
</evidence>
<evidence type="ECO:0000256" key="6">
    <source>
        <dbReference type="ARBA" id="ARBA00023054"/>
    </source>
</evidence>
<evidence type="ECO:0000256" key="3">
    <source>
        <dbReference type="ARBA" id="ARBA00022618"/>
    </source>
</evidence>
<keyword evidence="7 9" id="KW-0131">Cell cycle</keyword>
<dbReference type="EMBL" id="RBNI01008240">
    <property type="protein sequence ID" value="RUP44856.1"/>
    <property type="molecule type" value="Genomic_DNA"/>
</dbReference>
<evidence type="ECO:0000256" key="1">
    <source>
        <dbReference type="ARBA" id="ARBA00006379"/>
    </source>
</evidence>
<keyword evidence="8 9" id="KW-0137">Centromere</keyword>
<accession>A0A433D204</accession>
<evidence type="ECO:0000256" key="2">
    <source>
        <dbReference type="ARBA" id="ARBA00022454"/>
    </source>
</evidence>
<dbReference type="GO" id="GO:0007059">
    <property type="term" value="P:chromosome segregation"/>
    <property type="evidence" value="ECO:0007669"/>
    <property type="project" value="InterPro"/>
</dbReference>
<keyword evidence="13" id="KW-1185">Reference proteome</keyword>
<evidence type="ECO:0000256" key="10">
    <source>
        <dbReference type="SAM" id="Coils"/>
    </source>
</evidence>
<dbReference type="OrthoDB" id="6353017at2759"/>
<evidence type="ECO:0000313" key="12">
    <source>
        <dbReference type="EMBL" id="RUP44856.1"/>
    </source>
</evidence>
<dbReference type="Pfam" id="PF08234">
    <property type="entry name" value="Spindle_Spc25"/>
    <property type="match status" value="1"/>
</dbReference>
<dbReference type="PANTHER" id="PTHR14281:SF0">
    <property type="entry name" value="KINETOCHORE PROTEIN SPC25"/>
    <property type="match status" value="1"/>
</dbReference>
<evidence type="ECO:0000313" key="13">
    <source>
        <dbReference type="Proteomes" id="UP000268093"/>
    </source>
</evidence>
<dbReference type="AlphaFoldDB" id="A0A433D204"/>
<keyword evidence="5 9" id="KW-0995">Kinetochore</keyword>
<evidence type="ECO:0000256" key="5">
    <source>
        <dbReference type="ARBA" id="ARBA00022838"/>
    </source>
</evidence>
<dbReference type="Gene3D" id="6.10.250.1950">
    <property type="match status" value="1"/>
</dbReference>
<protein>
    <recommendedName>
        <fullName evidence="9">Kinetochore protein SPC25</fullName>
    </recommendedName>
</protein>
<reference evidence="12 13" key="1">
    <citation type="journal article" date="2018" name="New Phytol.">
        <title>Phylogenomics of Endogonaceae and evolution of mycorrhizas within Mucoromycota.</title>
        <authorList>
            <person name="Chang Y."/>
            <person name="Desiro A."/>
            <person name="Na H."/>
            <person name="Sandor L."/>
            <person name="Lipzen A."/>
            <person name="Clum A."/>
            <person name="Barry K."/>
            <person name="Grigoriev I.V."/>
            <person name="Martin F.M."/>
            <person name="Stajich J.E."/>
            <person name="Smith M.E."/>
            <person name="Bonito G."/>
            <person name="Spatafora J.W."/>
        </authorList>
    </citation>
    <scope>NUCLEOTIDE SEQUENCE [LARGE SCALE GENOMIC DNA]</scope>
    <source>
        <strain evidence="12 13">GMNB39</strain>
    </source>
</reference>
<comment type="subcellular location">
    <subcellularLocation>
        <location evidence="9">Nucleus</location>
    </subcellularLocation>
    <subcellularLocation>
        <location evidence="9">Chromosome</location>
        <location evidence="9">Centromere</location>
        <location evidence="9">Kinetochore</location>
    </subcellularLocation>
</comment>
<keyword evidence="3 9" id="KW-0132">Cell division</keyword>
<evidence type="ECO:0000256" key="8">
    <source>
        <dbReference type="ARBA" id="ARBA00023328"/>
    </source>
</evidence>
<gene>
    <name evidence="12" type="ORF">BC936DRAFT_148930</name>
</gene>
<evidence type="ECO:0000256" key="9">
    <source>
        <dbReference type="RuleBase" id="RU367150"/>
    </source>
</evidence>
<dbReference type="CDD" id="cd23784">
    <property type="entry name" value="RWD_Spc25"/>
    <property type="match status" value="1"/>
</dbReference>
<sequence>MEKERQEVTEVSGAIDEFSRQKLAMEERRNALQAQVDALRAELRRKREAKQAARRTLEAQRSKNEPELRFFEDKLAMQIAGFREDALSFVFTHIDDKDYDRKFAFTIDVSERDHRVHPARRESGGTAGHAEPNQKFLRVPQVHAQGVQGSVPGIEVRVVGISVDGGDAKVEGVGQGMQGMWWEDRCGLRGAYIRLSVEPSKRNERPSLHNFISSFRHFVYIRALVIK</sequence>
<keyword evidence="9" id="KW-0539">Nucleus</keyword>